<feature type="binding site" evidence="7">
    <location>
        <position position="81"/>
    </location>
    <ligand>
        <name>Zn(2+)</name>
        <dbReference type="ChEBI" id="CHEBI:29105"/>
    </ligand>
</feature>
<dbReference type="InterPro" id="IPR004254">
    <property type="entry name" value="AdipoR/HlyIII-related"/>
</dbReference>
<feature type="transmembrane region" description="Helical" evidence="8">
    <location>
        <begin position="204"/>
        <end position="225"/>
    </location>
</feature>
<evidence type="ECO:0000256" key="5">
    <source>
        <dbReference type="ARBA" id="ARBA00022989"/>
    </source>
</evidence>
<dbReference type="NCBIfam" id="TIGR01065">
    <property type="entry name" value="hlyIII"/>
    <property type="match status" value="1"/>
</dbReference>
<sequence length="226" mass="24656">MPNSKAPAAEAQFNGQFSAGYSLNEEIANAVSHGLGVIAGILGLVLMLLKGWHSLNAIQLTGVTIYGSSIILLFLCSTLYHSIPQPEWKRRLKMLDHCAIYLLIAGTYTPLMLITLADAQEEWVLIAIWSLALGGIVFKSCFIHRFKALSLVLYLTMGWLCVAVLPELIDNLSTAGFNLLLAGGLSYSLGVIFYATKAIPFNHAIWHLFVLGGAVCHFLCVYLTVI</sequence>
<dbReference type="EMBL" id="UGYO01000002">
    <property type="protein sequence ID" value="SUJ08009.1"/>
    <property type="molecule type" value="Genomic_DNA"/>
</dbReference>
<feature type="transmembrane region" description="Helical" evidence="8">
    <location>
        <begin position="175"/>
        <end position="195"/>
    </location>
</feature>
<dbReference type="AlphaFoldDB" id="A0A380BWZ6"/>
<feature type="transmembrane region" description="Helical" evidence="8">
    <location>
        <begin position="55"/>
        <end position="77"/>
    </location>
</feature>
<dbReference type="NCBIfam" id="NF011669">
    <property type="entry name" value="PRK15087.1"/>
    <property type="match status" value="1"/>
</dbReference>
<keyword evidence="7" id="KW-0862">Zinc</keyword>
<evidence type="ECO:0000256" key="2">
    <source>
        <dbReference type="ARBA" id="ARBA00008488"/>
    </source>
</evidence>
<evidence type="ECO:0000313" key="9">
    <source>
        <dbReference type="EMBL" id="SUJ08009.1"/>
    </source>
</evidence>
<keyword evidence="5 8" id="KW-1133">Transmembrane helix</keyword>
<feature type="binding site" evidence="7">
    <location>
        <position position="203"/>
    </location>
    <ligand>
        <name>Zn(2+)</name>
        <dbReference type="ChEBI" id="CHEBI:29105"/>
    </ligand>
</feature>
<dbReference type="GO" id="GO:0140911">
    <property type="term" value="F:pore-forming activity"/>
    <property type="evidence" value="ECO:0007669"/>
    <property type="project" value="InterPro"/>
</dbReference>
<evidence type="ECO:0000256" key="4">
    <source>
        <dbReference type="ARBA" id="ARBA00022692"/>
    </source>
</evidence>
<dbReference type="GO" id="GO:0046872">
    <property type="term" value="F:metal ion binding"/>
    <property type="evidence" value="ECO:0007669"/>
    <property type="project" value="UniProtKB-KW"/>
</dbReference>
<evidence type="ECO:0000256" key="3">
    <source>
        <dbReference type="ARBA" id="ARBA00022475"/>
    </source>
</evidence>
<dbReference type="Pfam" id="PF03006">
    <property type="entry name" value="HlyIII"/>
    <property type="match status" value="1"/>
</dbReference>
<dbReference type="InterPro" id="IPR005744">
    <property type="entry name" value="Hy-lIII"/>
</dbReference>
<evidence type="ECO:0000256" key="6">
    <source>
        <dbReference type="ARBA" id="ARBA00023136"/>
    </source>
</evidence>
<evidence type="ECO:0000313" key="10">
    <source>
        <dbReference type="Proteomes" id="UP000254069"/>
    </source>
</evidence>
<evidence type="ECO:0000256" key="8">
    <source>
        <dbReference type="SAM" id="Phobius"/>
    </source>
</evidence>
<feature type="transmembrane region" description="Helical" evidence="8">
    <location>
        <begin position="98"/>
        <end position="117"/>
    </location>
</feature>
<gene>
    <name evidence="9" type="primary">yqfA</name>
    <name evidence="9" type="ORF">NCTC10738_04026</name>
</gene>
<comment type="similarity">
    <text evidence="2">Belongs to the UPF0073 (Hly-III) family.</text>
</comment>
<accession>A0A380BWZ6</accession>
<evidence type="ECO:0000256" key="7">
    <source>
        <dbReference type="PIRSR" id="PIRSR604254-1"/>
    </source>
</evidence>
<dbReference type="Proteomes" id="UP000254069">
    <property type="component" value="Unassembled WGS sequence"/>
</dbReference>
<name>A0A380BWZ6_9GAMM</name>
<dbReference type="RefSeq" id="WP_115390414.1">
    <property type="nucleotide sequence ID" value="NZ_AP024609.1"/>
</dbReference>
<keyword evidence="3" id="KW-1003">Cell membrane</keyword>
<keyword evidence="6 8" id="KW-0472">Membrane</keyword>
<keyword evidence="10" id="KW-1185">Reference proteome</keyword>
<keyword evidence="4 8" id="KW-0812">Transmembrane</keyword>
<dbReference type="GO" id="GO:0005886">
    <property type="term" value="C:plasma membrane"/>
    <property type="evidence" value="ECO:0007669"/>
    <property type="project" value="UniProtKB-SubCell"/>
</dbReference>
<protein>
    <submittedName>
        <fullName evidence="9">Hemolysin</fullName>
    </submittedName>
</protein>
<organism evidence="9 10">
    <name type="scientific">Shewanella algae</name>
    <dbReference type="NCBI Taxonomy" id="38313"/>
    <lineage>
        <taxon>Bacteria</taxon>
        <taxon>Pseudomonadati</taxon>
        <taxon>Pseudomonadota</taxon>
        <taxon>Gammaproteobacteria</taxon>
        <taxon>Alteromonadales</taxon>
        <taxon>Shewanellaceae</taxon>
        <taxon>Shewanella</taxon>
    </lineage>
</organism>
<keyword evidence="7" id="KW-0479">Metal-binding</keyword>
<feature type="transmembrane region" description="Helical" evidence="8">
    <location>
        <begin position="123"/>
        <end position="142"/>
    </location>
</feature>
<feature type="transmembrane region" description="Helical" evidence="8">
    <location>
        <begin position="149"/>
        <end position="169"/>
    </location>
</feature>
<comment type="subcellular location">
    <subcellularLocation>
        <location evidence="1">Cell membrane</location>
        <topology evidence="1">Multi-pass membrane protein</topology>
    </subcellularLocation>
</comment>
<feature type="transmembrane region" description="Helical" evidence="8">
    <location>
        <begin position="27"/>
        <end position="49"/>
    </location>
</feature>
<reference evidence="9 10" key="1">
    <citation type="submission" date="2018-06" db="EMBL/GenBank/DDBJ databases">
        <authorList>
            <consortium name="Pathogen Informatics"/>
            <person name="Doyle S."/>
        </authorList>
    </citation>
    <scope>NUCLEOTIDE SEQUENCE [LARGE SCALE GENOMIC DNA]</scope>
    <source>
        <strain evidence="9 10">NCTC10738</strain>
    </source>
</reference>
<feature type="binding site" evidence="7">
    <location>
        <position position="207"/>
    </location>
    <ligand>
        <name>Zn(2+)</name>
        <dbReference type="ChEBI" id="CHEBI:29105"/>
    </ligand>
</feature>
<dbReference type="PANTHER" id="PTHR20855:SF3">
    <property type="entry name" value="LD03007P"/>
    <property type="match status" value="1"/>
</dbReference>
<dbReference type="PANTHER" id="PTHR20855">
    <property type="entry name" value="ADIPOR/PROGESTIN RECEPTOR-RELATED"/>
    <property type="match status" value="1"/>
</dbReference>
<proteinExistence type="inferred from homology"/>
<evidence type="ECO:0000256" key="1">
    <source>
        <dbReference type="ARBA" id="ARBA00004651"/>
    </source>
</evidence>